<gene>
    <name evidence="2" type="primary">LOC114342347</name>
</gene>
<keyword evidence="1" id="KW-1133">Transmembrane helix</keyword>
<dbReference type="RefSeq" id="XP_028148950.1">
    <property type="nucleotide sequence ID" value="XM_028293149.1"/>
</dbReference>
<protein>
    <submittedName>
        <fullName evidence="2">Uncharacterized protein LOC114342347</fullName>
    </submittedName>
</protein>
<evidence type="ECO:0000313" key="2">
    <source>
        <dbReference type="RefSeq" id="XP_028148950.1"/>
    </source>
</evidence>
<keyword evidence="1" id="KW-0812">Transmembrane</keyword>
<feature type="transmembrane region" description="Helical" evidence="1">
    <location>
        <begin position="167"/>
        <end position="190"/>
    </location>
</feature>
<reference evidence="2" key="1">
    <citation type="submission" date="2025-08" db="UniProtKB">
        <authorList>
            <consortium name="RefSeq"/>
        </authorList>
    </citation>
    <scope>IDENTIFICATION</scope>
    <source>
        <tissue evidence="2">Whole insect</tissue>
    </source>
</reference>
<name>A0A6P7GYT5_DIAVI</name>
<evidence type="ECO:0000256" key="1">
    <source>
        <dbReference type="SAM" id="Phobius"/>
    </source>
</evidence>
<feature type="transmembrane region" description="Helical" evidence="1">
    <location>
        <begin position="222"/>
        <end position="238"/>
    </location>
</feature>
<proteinExistence type="predicted"/>
<organism evidence="2">
    <name type="scientific">Diabrotica virgifera virgifera</name>
    <name type="common">western corn rootworm</name>
    <dbReference type="NCBI Taxonomy" id="50390"/>
    <lineage>
        <taxon>Eukaryota</taxon>
        <taxon>Metazoa</taxon>
        <taxon>Ecdysozoa</taxon>
        <taxon>Arthropoda</taxon>
        <taxon>Hexapoda</taxon>
        <taxon>Insecta</taxon>
        <taxon>Pterygota</taxon>
        <taxon>Neoptera</taxon>
        <taxon>Endopterygota</taxon>
        <taxon>Coleoptera</taxon>
        <taxon>Polyphaga</taxon>
        <taxon>Cucujiformia</taxon>
        <taxon>Chrysomeloidea</taxon>
        <taxon>Chrysomelidae</taxon>
        <taxon>Galerucinae</taxon>
        <taxon>Diabroticina</taxon>
        <taxon>Diabroticites</taxon>
        <taxon>Diabrotica</taxon>
    </lineage>
</organism>
<keyword evidence="1" id="KW-0472">Membrane</keyword>
<accession>A0A6P7GYT5</accession>
<sequence length="290" mass="33366">MKSGFQSVVYTQDGKLLGWYPYHIKSDCGKAVNPVNLFDEIPFENRIPRNLNGCPVSISWNMYAIFMWNPFNDTYPGALFLAMNTISEVMNFTPNYLINNSDFLVDYLKTDTFDTAERDMSDRNIDLILYGSDNGEHVDLNKVQDLVKGVTYSVLQTTLLKKRANFYFSYFGPYMLTSFTLMLIVFPFLWKHIAGVKYYGDAALTVYRMLFQLQILKLKRSFKVKVLFIGVLIWIYFIDLKYTSLLGSLLTSPGKIQRLGSTSQPQKTLCSALMMICFRSKTFCICDIAL</sequence>
<dbReference type="AlphaFoldDB" id="A0A6P7GYT5"/>
<dbReference type="InParanoid" id="A0A6P7GYT5"/>